<gene>
    <name evidence="2" type="ORF">AFUS01_LOCUS37315</name>
</gene>
<name>A0A8J2PKX7_9HEXA</name>
<comment type="caution">
    <text evidence="2">The sequence shown here is derived from an EMBL/GenBank/DDBJ whole genome shotgun (WGS) entry which is preliminary data.</text>
</comment>
<dbReference type="AlphaFoldDB" id="A0A8J2PKX7"/>
<feature type="non-terminal residue" evidence="2">
    <location>
        <position position="1"/>
    </location>
</feature>
<dbReference type="EMBL" id="CAJVCH010543028">
    <property type="protein sequence ID" value="CAG7827324.1"/>
    <property type="molecule type" value="Genomic_DNA"/>
</dbReference>
<evidence type="ECO:0000313" key="3">
    <source>
        <dbReference type="Proteomes" id="UP000708208"/>
    </source>
</evidence>
<dbReference type="PANTHER" id="PTHR47331">
    <property type="entry name" value="PHD-TYPE DOMAIN-CONTAINING PROTEIN"/>
    <property type="match status" value="1"/>
</dbReference>
<dbReference type="PANTHER" id="PTHR47331:SF2">
    <property type="match status" value="1"/>
</dbReference>
<feature type="domain" description="Integrase zinc-binding" evidence="1">
    <location>
        <begin position="110"/>
        <end position="164"/>
    </location>
</feature>
<proteinExistence type="predicted"/>
<accession>A0A8J2PKX7</accession>
<protein>
    <recommendedName>
        <fullName evidence="1">Integrase zinc-binding domain-containing protein</fullName>
    </recommendedName>
</protein>
<reference evidence="2" key="1">
    <citation type="submission" date="2021-06" db="EMBL/GenBank/DDBJ databases">
        <authorList>
            <person name="Hodson N. C."/>
            <person name="Mongue J. A."/>
            <person name="Jaron S. K."/>
        </authorList>
    </citation>
    <scope>NUCLEOTIDE SEQUENCE</scope>
</reference>
<keyword evidence="3" id="KW-1185">Reference proteome</keyword>
<evidence type="ECO:0000313" key="2">
    <source>
        <dbReference type="EMBL" id="CAG7827324.1"/>
    </source>
</evidence>
<feature type="non-terminal residue" evidence="2">
    <location>
        <position position="173"/>
    </location>
</feature>
<dbReference type="Pfam" id="PF17921">
    <property type="entry name" value="Integrase_H2C2"/>
    <property type="match status" value="1"/>
</dbReference>
<dbReference type="Proteomes" id="UP000708208">
    <property type="component" value="Unassembled WGS sequence"/>
</dbReference>
<evidence type="ECO:0000259" key="1">
    <source>
        <dbReference type="Pfam" id="PF17921"/>
    </source>
</evidence>
<organism evidence="2 3">
    <name type="scientific">Allacma fusca</name>
    <dbReference type="NCBI Taxonomy" id="39272"/>
    <lineage>
        <taxon>Eukaryota</taxon>
        <taxon>Metazoa</taxon>
        <taxon>Ecdysozoa</taxon>
        <taxon>Arthropoda</taxon>
        <taxon>Hexapoda</taxon>
        <taxon>Collembola</taxon>
        <taxon>Symphypleona</taxon>
        <taxon>Sminthuridae</taxon>
        <taxon>Allacma</taxon>
    </lineage>
</organism>
<dbReference type="OrthoDB" id="6767342at2759"/>
<sequence length="173" mass="20538">GKEELKKEFVHIISISEVPDYVPDINRFSSWLRLIRTTAWVRRFIFNCQHDTPRIGELNGDEIEDAQMIWWKIVQHEQFGTEMACVRKSQVVPQSSVIRNLELKIDENDHRYTKLLLLYLHNRNAHQGMETVLNTVRENHWIVRGRSAVRKTFRDCQWCKIQKVKPRSPIMGA</sequence>
<dbReference type="InterPro" id="IPR041588">
    <property type="entry name" value="Integrase_H2C2"/>
</dbReference>